<dbReference type="AlphaFoldDB" id="A0A843WKU6"/>
<evidence type="ECO:0000313" key="2">
    <source>
        <dbReference type="Proteomes" id="UP000652761"/>
    </source>
</evidence>
<proteinExistence type="predicted"/>
<comment type="caution">
    <text evidence="1">The sequence shown here is derived from an EMBL/GenBank/DDBJ whole genome shotgun (WGS) entry which is preliminary data.</text>
</comment>
<organism evidence="1 2">
    <name type="scientific">Colocasia esculenta</name>
    <name type="common">Wild taro</name>
    <name type="synonym">Arum esculentum</name>
    <dbReference type="NCBI Taxonomy" id="4460"/>
    <lineage>
        <taxon>Eukaryota</taxon>
        <taxon>Viridiplantae</taxon>
        <taxon>Streptophyta</taxon>
        <taxon>Embryophyta</taxon>
        <taxon>Tracheophyta</taxon>
        <taxon>Spermatophyta</taxon>
        <taxon>Magnoliopsida</taxon>
        <taxon>Liliopsida</taxon>
        <taxon>Araceae</taxon>
        <taxon>Aroideae</taxon>
        <taxon>Colocasieae</taxon>
        <taxon>Colocasia</taxon>
    </lineage>
</organism>
<name>A0A843WKU6_COLES</name>
<dbReference type="Proteomes" id="UP000652761">
    <property type="component" value="Unassembled WGS sequence"/>
</dbReference>
<accession>A0A843WKU6</accession>
<evidence type="ECO:0000313" key="1">
    <source>
        <dbReference type="EMBL" id="MQM07268.1"/>
    </source>
</evidence>
<sequence>MARHVATSEEVSARSGRDRIAVAVRFRVMTWLLSRRLARSQQGLSRCPSPSRWCRDGLGGCDSTCVASGVSVGPVVCRRVPQGRPCP</sequence>
<reference evidence="1" key="1">
    <citation type="submission" date="2017-07" db="EMBL/GenBank/DDBJ databases">
        <title>Taro Niue Genome Assembly and Annotation.</title>
        <authorList>
            <person name="Atibalentja N."/>
            <person name="Keating K."/>
            <person name="Fields C.J."/>
        </authorList>
    </citation>
    <scope>NUCLEOTIDE SEQUENCE</scope>
    <source>
        <strain evidence="1">Niue_2</strain>
        <tissue evidence="1">Leaf</tissue>
    </source>
</reference>
<gene>
    <name evidence="1" type="ORF">Taro_040106</name>
</gene>
<keyword evidence="2" id="KW-1185">Reference proteome</keyword>
<protein>
    <submittedName>
        <fullName evidence="1">Uncharacterized protein</fullName>
    </submittedName>
</protein>
<dbReference type="EMBL" id="NMUH01003836">
    <property type="protein sequence ID" value="MQM07268.1"/>
    <property type="molecule type" value="Genomic_DNA"/>
</dbReference>